<evidence type="ECO:0000313" key="4">
    <source>
        <dbReference type="Proteomes" id="UP000294513"/>
    </source>
</evidence>
<name>A0A4R5A554_9ACTN</name>
<organism evidence="3 4">
    <name type="scientific">Actinomadura rubrisoli</name>
    <dbReference type="NCBI Taxonomy" id="2530368"/>
    <lineage>
        <taxon>Bacteria</taxon>
        <taxon>Bacillati</taxon>
        <taxon>Actinomycetota</taxon>
        <taxon>Actinomycetes</taxon>
        <taxon>Streptosporangiales</taxon>
        <taxon>Thermomonosporaceae</taxon>
        <taxon>Actinomadura</taxon>
    </lineage>
</organism>
<dbReference type="AlphaFoldDB" id="A0A4R5A554"/>
<dbReference type="GO" id="GO:0015074">
    <property type="term" value="P:DNA integration"/>
    <property type="evidence" value="ECO:0007669"/>
    <property type="project" value="InterPro"/>
</dbReference>
<evidence type="ECO:0000259" key="2">
    <source>
        <dbReference type="Pfam" id="PF13683"/>
    </source>
</evidence>
<reference evidence="3 4" key="1">
    <citation type="submission" date="2019-03" db="EMBL/GenBank/DDBJ databases">
        <title>Draft genome sequences of novel Actinobacteria.</title>
        <authorList>
            <person name="Sahin N."/>
            <person name="Ay H."/>
            <person name="Saygin H."/>
        </authorList>
    </citation>
    <scope>NUCLEOTIDE SEQUENCE [LARGE SCALE GENOMIC DNA]</scope>
    <source>
        <strain evidence="3 4">H3C3</strain>
    </source>
</reference>
<evidence type="ECO:0000313" key="3">
    <source>
        <dbReference type="EMBL" id="TDD66086.1"/>
    </source>
</evidence>
<dbReference type="Proteomes" id="UP000294513">
    <property type="component" value="Unassembled WGS sequence"/>
</dbReference>
<sequence>MSQQTFTTRAQARRAVAAWIDHYNTQRRHSTADRLSPVDYEQRRRTA</sequence>
<evidence type="ECO:0000256" key="1">
    <source>
        <dbReference type="SAM" id="MobiDB-lite"/>
    </source>
</evidence>
<proteinExistence type="predicted"/>
<protein>
    <recommendedName>
        <fullName evidence="2">Integrase catalytic domain-containing protein</fullName>
    </recommendedName>
</protein>
<dbReference type="InterPro" id="IPR012337">
    <property type="entry name" value="RNaseH-like_sf"/>
</dbReference>
<dbReference type="InterPro" id="IPR001584">
    <property type="entry name" value="Integrase_cat-core"/>
</dbReference>
<dbReference type="EMBL" id="SMKU01000394">
    <property type="protein sequence ID" value="TDD66086.1"/>
    <property type="molecule type" value="Genomic_DNA"/>
</dbReference>
<dbReference type="Pfam" id="PF13683">
    <property type="entry name" value="rve_3"/>
    <property type="match status" value="1"/>
</dbReference>
<dbReference type="SUPFAM" id="SSF53098">
    <property type="entry name" value="Ribonuclease H-like"/>
    <property type="match status" value="1"/>
</dbReference>
<accession>A0A4R5A554</accession>
<gene>
    <name evidence="3" type="ORF">E1298_40730</name>
</gene>
<feature type="region of interest" description="Disordered" evidence="1">
    <location>
        <begin position="25"/>
        <end position="47"/>
    </location>
</feature>
<feature type="domain" description="Integrase catalytic" evidence="2">
    <location>
        <begin position="3"/>
        <end position="37"/>
    </location>
</feature>
<comment type="caution">
    <text evidence="3">The sequence shown here is derived from an EMBL/GenBank/DDBJ whole genome shotgun (WGS) entry which is preliminary data.</text>
</comment>
<keyword evidence="4" id="KW-1185">Reference proteome</keyword>